<dbReference type="EMBL" id="CP010086">
    <property type="protein sequence ID" value="AJG99346.1"/>
    <property type="molecule type" value="Genomic_DNA"/>
</dbReference>
<evidence type="ECO:0000313" key="3">
    <source>
        <dbReference type="EMBL" id="AJG99346.1"/>
    </source>
</evidence>
<dbReference type="Proteomes" id="UP000031866">
    <property type="component" value="Chromosome"/>
</dbReference>
<evidence type="ECO:0000259" key="2">
    <source>
        <dbReference type="Pfam" id="PF19124"/>
    </source>
</evidence>
<dbReference type="OrthoDB" id="9808690at2"/>
<dbReference type="InterPro" id="IPR043831">
    <property type="entry name" value="DUF5808"/>
</dbReference>
<keyword evidence="1" id="KW-1133">Transmembrane helix</keyword>
<feature type="domain" description="DUF5808" evidence="2">
    <location>
        <begin position="19"/>
        <end position="44"/>
    </location>
</feature>
<accession>A0A0B5QMB1</accession>
<evidence type="ECO:0000313" key="4">
    <source>
        <dbReference type="Proteomes" id="UP000031866"/>
    </source>
</evidence>
<dbReference type="KEGG" id="cbei:LF65_02773"/>
<dbReference type="AlphaFoldDB" id="A0A0B5QMB1"/>
<keyword evidence="1" id="KW-0472">Membrane</keyword>
<feature type="transmembrane region" description="Helical" evidence="1">
    <location>
        <begin position="46"/>
        <end position="67"/>
    </location>
</feature>
<keyword evidence="1" id="KW-0812">Transmembrane</keyword>
<dbReference type="RefSeq" id="WP_041896749.1">
    <property type="nucleotide sequence ID" value="NZ_CP010086.2"/>
</dbReference>
<reference evidence="4" key="1">
    <citation type="submission" date="2014-12" db="EMBL/GenBank/DDBJ databases">
        <title>Genome sequence of Clostridium beijerinckii strain 59B.</title>
        <authorList>
            <person name="Little G.T."/>
            <person name="Minton N.P."/>
        </authorList>
    </citation>
    <scope>NUCLEOTIDE SEQUENCE [LARGE SCALE GENOMIC DNA]</scope>
    <source>
        <strain evidence="4">59B</strain>
    </source>
</reference>
<protein>
    <recommendedName>
        <fullName evidence="2">DUF5808 domain-containing protein</fullName>
    </recommendedName>
</protein>
<sequence length="68" mass="7699">MNKDDDPRHWKLGILYYNPDNPSESVDKRNGIGSTINFGSKIGRSIMASILSIPVIIILLVFVAFRFF</sequence>
<proteinExistence type="predicted"/>
<name>A0A0B5QMB1_CLOBE</name>
<organism evidence="3 4">
    <name type="scientific">Clostridium beijerinckii</name>
    <name type="common">Clostridium MP</name>
    <dbReference type="NCBI Taxonomy" id="1520"/>
    <lineage>
        <taxon>Bacteria</taxon>
        <taxon>Bacillati</taxon>
        <taxon>Bacillota</taxon>
        <taxon>Clostridia</taxon>
        <taxon>Eubacteriales</taxon>
        <taxon>Clostridiaceae</taxon>
        <taxon>Clostridium</taxon>
    </lineage>
</organism>
<evidence type="ECO:0000256" key="1">
    <source>
        <dbReference type="SAM" id="Phobius"/>
    </source>
</evidence>
<gene>
    <name evidence="3" type="ORF">LF65_02773</name>
</gene>
<dbReference type="Pfam" id="PF19124">
    <property type="entry name" value="DUF5808"/>
    <property type="match status" value="1"/>
</dbReference>